<feature type="domain" description="Histidine kinase" evidence="4">
    <location>
        <begin position="248"/>
        <end position="347"/>
    </location>
</feature>
<dbReference type="Pfam" id="PF02518">
    <property type="entry name" value="HATPase_c"/>
    <property type="match status" value="1"/>
</dbReference>
<dbReference type="AlphaFoldDB" id="I0IAG8"/>
<evidence type="ECO:0000259" key="4">
    <source>
        <dbReference type="PROSITE" id="PS50109"/>
    </source>
</evidence>
<name>I0IAG8_PHYMF</name>
<dbReference type="RefSeq" id="WP_014435476.1">
    <property type="nucleotide sequence ID" value="NC_017080.1"/>
</dbReference>
<evidence type="ECO:0000256" key="3">
    <source>
        <dbReference type="ARBA" id="ARBA00023012"/>
    </source>
</evidence>
<keyword evidence="2 6" id="KW-0418">Kinase</keyword>
<dbReference type="Gene3D" id="3.30.565.10">
    <property type="entry name" value="Histidine kinase-like ATPase, C-terminal domain"/>
    <property type="match status" value="1"/>
</dbReference>
<sequence length="370" mass="39986">MDVDFIQLVRVNADGMLVLDEHGTIRHANPAAARLLGQPVEALRGEPFGVPLAPEEVADGEEPLPVEIGIHRPRHPERPRGTAQLRCAPCRWEGAPATLVSLRDVTEHKVLVEELRTRQRRLRTLSAALQQAHLVEQARVSTLVAEAVEQPIRAARAEARAAGPAEAGGGRAGLNGSAQRIVNYLDTALRAAAEAREELAPPALHEGGLAVATRWLGERYRQRHNLQVRVRVEPGFEEPADDRLRGFLFLAVRELLGNVVQHAATPLAEVVLAHDATRGLHRLEVSDRGVGYATTRPHDLDRSSRRPLRGLGLFNLQEAVTHRGGDFRIESGPGEGTRVSLRVPSDAMRSDPGAEAFAPAAAAAEAAGVP</sequence>
<dbReference type="PANTHER" id="PTHR24421">
    <property type="entry name" value="NITRATE/NITRITE SENSOR PROTEIN NARX-RELATED"/>
    <property type="match status" value="1"/>
</dbReference>
<dbReference type="HOGENOM" id="CLU_747736_0_0_0"/>
<dbReference type="NCBIfam" id="TIGR00229">
    <property type="entry name" value="sensory_box"/>
    <property type="match status" value="1"/>
</dbReference>
<dbReference type="PANTHER" id="PTHR24421:SF58">
    <property type="entry name" value="SIGNAL TRANSDUCTION HISTIDINE-PROTEIN KINASE_PHOSPHATASE UHPB"/>
    <property type="match status" value="1"/>
</dbReference>
<dbReference type="InterPro" id="IPR036890">
    <property type="entry name" value="HATPase_C_sf"/>
</dbReference>
<dbReference type="InterPro" id="IPR000014">
    <property type="entry name" value="PAS"/>
</dbReference>
<dbReference type="eggNOG" id="COG4585">
    <property type="taxonomic scope" value="Bacteria"/>
</dbReference>
<evidence type="ECO:0000256" key="1">
    <source>
        <dbReference type="ARBA" id="ARBA00022679"/>
    </source>
</evidence>
<dbReference type="Pfam" id="PF08448">
    <property type="entry name" value="PAS_4"/>
    <property type="match status" value="1"/>
</dbReference>
<evidence type="ECO:0000313" key="6">
    <source>
        <dbReference type="EMBL" id="BAM02256.1"/>
    </source>
</evidence>
<proteinExistence type="predicted"/>
<reference evidence="6 7" key="1">
    <citation type="submission" date="2012-02" db="EMBL/GenBank/DDBJ databases">
        <title>Complete genome sequence of Phycisphaera mikurensis NBRC 102666.</title>
        <authorList>
            <person name="Ankai A."/>
            <person name="Hosoyama A."/>
            <person name="Terui Y."/>
            <person name="Sekine M."/>
            <person name="Fukai R."/>
            <person name="Kato Y."/>
            <person name="Nakamura S."/>
            <person name="Yamada-Narita S."/>
            <person name="Kawakoshi A."/>
            <person name="Fukunaga Y."/>
            <person name="Yamazaki S."/>
            <person name="Fujita N."/>
        </authorList>
    </citation>
    <scope>NUCLEOTIDE SEQUENCE [LARGE SCALE GENOMIC DNA]</scope>
    <source>
        <strain evidence="7">NBRC 102666 / KCTC 22515 / FYK2301M01</strain>
    </source>
</reference>
<feature type="domain" description="PAS" evidence="5">
    <location>
        <begin position="1"/>
        <end position="46"/>
    </location>
</feature>
<protein>
    <submittedName>
        <fullName evidence="6">Putative two-component system sensor histidine kinase</fullName>
        <ecNumber evidence="6">2.7.13.-</ecNumber>
    </submittedName>
</protein>
<dbReference type="Proteomes" id="UP000007881">
    <property type="component" value="Chromosome"/>
</dbReference>
<evidence type="ECO:0000313" key="7">
    <source>
        <dbReference type="Proteomes" id="UP000007881"/>
    </source>
</evidence>
<evidence type="ECO:0000256" key="2">
    <source>
        <dbReference type="ARBA" id="ARBA00022777"/>
    </source>
</evidence>
<dbReference type="STRING" id="1142394.PSMK_00970"/>
<dbReference type="EC" id="2.7.13.-" evidence="6"/>
<keyword evidence="3" id="KW-0902">Two-component regulatory system</keyword>
<dbReference type="GO" id="GO:0016301">
    <property type="term" value="F:kinase activity"/>
    <property type="evidence" value="ECO:0007669"/>
    <property type="project" value="UniProtKB-KW"/>
</dbReference>
<dbReference type="Gene3D" id="3.30.450.20">
    <property type="entry name" value="PAS domain"/>
    <property type="match status" value="1"/>
</dbReference>
<dbReference type="EMBL" id="AP012338">
    <property type="protein sequence ID" value="BAM02256.1"/>
    <property type="molecule type" value="Genomic_DNA"/>
</dbReference>
<dbReference type="SUPFAM" id="SSF55874">
    <property type="entry name" value="ATPase domain of HSP90 chaperone/DNA topoisomerase II/histidine kinase"/>
    <property type="match status" value="1"/>
</dbReference>
<accession>I0IAG8</accession>
<dbReference type="SUPFAM" id="SSF55785">
    <property type="entry name" value="PYP-like sensor domain (PAS domain)"/>
    <property type="match status" value="1"/>
</dbReference>
<dbReference type="PROSITE" id="PS50109">
    <property type="entry name" value="HIS_KIN"/>
    <property type="match status" value="1"/>
</dbReference>
<dbReference type="PROSITE" id="PS50112">
    <property type="entry name" value="PAS"/>
    <property type="match status" value="1"/>
</dbReference>
<keyword evidence="7" id="KW-1185">Reference proteome</keyword>
<dbReference type="InterPro" id="IPR003594">
    <property type="entry name" value="HATPase_dom"/>
</dbReference>
<gene>
    <name evidence="6" type="ordered locus">PSMK_00970</name>
</gene>
<dbReference type="InterPro" id="IPR005467">
    <property type="entry name" value="His_kinase_dom"/>
</dbReference>
<dbReference type="SMART" id="SM00091">
    <property type="entry name" value="PAS"/>
    <property type="match status" value="1"/>
</dbReference>
<dbReference type="InterPro" id="IPR050482">
    <property type="entry name" value="Sensor_HK_TwoCompSys"/>
</dbReference>
<dbReference type="CDD" id="cd16917">
    <property type="entry name" value="HATPase_UhpB-NarQ-NarX-like"/>
    <property type="match status" value="1"/>
</dbReference>
<organism evidence="6 7">
    <name type="scientific">Phycisphaera mikurensis (strain NBRC 102666 / KCTC 22515 / FYK2301M01)</name>
    <dbReference type="NCBI Taxonomy" id="1142394"/>
    <lineage>
        <taxon>Bacteria</taxon>
        <taxon>Pseudomonadati</taxon>
        <taxon>Planctomycetota</taxon>
        <taxon>Phycisphaerae</taxon>
        <taxon>Phycisphaerales</taxon>
        <taxon>Phycisphaeraceae</taxon>
        <taxon>Phycisphaera</taxon>
    </lineage>
</organism>
<evidence type="ECO:0000259" key="5">
    <source>
        <dbReference type="PROSITE" id="PS50112"/>
    </source>
</evidence>
<dbReference type="OrthoDB" id="275810at2"/>
<dbReference type="GO" id="GO:0000160">
    <property type="term" value="P:phosphorelay signal transduction system"/>
    <property type="evidence" value="ECO:0007669"/>
    <property type="project" value="UniProtKB-KW"/>
</dbReference>
<dbReference type="SMART" id="SM00387">
    <property type="entry name" value="HATPase_c"/>
    <property type="match status" value="1"/>
</dbReference>
<dbReference type="InterPro" id="IPR013656">
    <property type="entry name" value="PAS_4"/>
</dbReference>
<dbReference type="InterPro" id="IPR035965">
    <property type="entry name" value="PAS-like_dom_sf"/>
</dbReference>
<dbReference type="CDD" id="cd00130">
    <property type="entry name" value="PAS"/>
    <property type="match status" value="1"/>
</dbReference>
<dbReference type="KEGG" id="phm:PSMK_00970"/>
<keyword evidence="1 6" id="KW-0808">Transferase</keyword>